<sequence>MAISQQQRTDLLTLVVGMFDAAPTSELLSALATGLNDGATLDQYAANLGNSSEFGALYPSYLTVEEFSARFITNLLGGNTSEQAVADGAQFVTDLINAGFSTGQAAYEAIKAIAAAPQDDAVWGAAAAELNNKVAVADYFAVNGDYAGLSLEQMQLVTDGVTADSATVDAKKAEIDNGTILGGSSSAEGTEFFLTTATDAGSAFRGTSAADVYYADLGQNSFAGGISNTLSSADRLDGQGDYDSLFATLVPEFYGVTGDNTVAVMPKTANIEEVMINARDVFSTGQSEAVFGSSYTDITLDAQLMTDIQVIGSSYSNGDLIIDNLTTLTANGSARNTAELTVVMDHTAGSDNVTSDRSDLTVYIDEDYLITDQTTGGAGLVIRMLNAFSNVEGGNPVEGYDVISFTVGETAVNVDITDIATNSALDYTTAYAAVVDAINAQLAAQGLSTVTAAINATEPAVFSIPVGSYTTGNSAGVYYPITLTNTGSEALAGVEISQSTVLYDTDMNNSFNSTAASTVENPLSINIELDKVGRDADGGDLTIGAKDQTSGPNNNTGTDVDQTDGIEVFYIDVRGDESRPSNLGTIKSTNGALTTVYVKNDETDFDGASLTVRNLLGEGQELELIDASAFTGDFSLAMSDLTGQQAVTSIFGSGNDSYNWSSSEEDSVSSGKAYSISMGEGDDTVTANLDGDSVDAVGESFTLSMGAGDDTATLTGTTGVSDATVLALDNVNVDLGSGDDTLYLNTEIITKVNAGSGSDFVVVDADNAEGTGNGEAGEWTLGTGSDSIDGSWNARVLYEATVTVNFAGFQQSLVIPTTAANNFVATQADINAAIIAVIEANPELSRLLSTEVNDGSEDSQQLTITSNVQGAYNLAISINQPTVVAAATAVAGDVTIAPTEYSALEAGLLATGAVADSAVIGTVTPEADLLAVLSNIDGNLDEEGNVAVNLVVNATEGTDNTNATSRAIIDMGTGANDLVVLDTDQDSSDTLVFSDNWDKVSVLNFDAASTAVGGQNEVQTIDVTGVSAGETDNNGGLQITLGTGEVVLVAINTNDDDQAISNAIVAAVNGLGVTTNVVASNVGGTSTTITLIYDASEGNVATTEVAEFIATDATMTQTTTGGAAVAAVDAVAEVTNVAFADVDNAVIGQEIIFDGTTITLADTDGSGAVEVDEIAQQVAAGTYANFTVTDYDYSAGVVQFTANTAGNIANIVAGDFTGSAITDNTTATPGFGAVGTAVTAGQDGVDAAAAVAEGDDVLTFTAADEAGTLSLFVDHDGDATTDAQQIDVALLAGDSAISVATKAAAALDAALDTNWTVTDNADGTVTLAKSAALGAVESTTYVDGAVDTAIADALTVTQGQTGSGITLAGDTLDFTAWLDDQTSTSGSTESAITTATTVSVVSAAANLNLGSNEVVIINDFAQDISGSLNETWALLDAADIDAALEGSTAAYGNFLNGGSTAVADPTNLVGTGISSILMVENDQNAGEYKVFSVETNAAAADGSEFTVEMLGVIDFGAEQTALTAANFA</sequence>
<dbReference type="Proteomes" id="UP000182769">
    <property type="component" value="Unassembled WGS sequence"/>
</dbReference>
<dbReference type="RefSeq" id="WP_055461739.1">
    <property type="nucleotide sequence ID" value="NZ_CYHG01000002.1"/>
</dbReference>
<protein>
    <submittedName>
        <fullName evidence="2">Uncharacterized protein</fullName>
    </submittedName>
</protein>
<feature type="region of interest" description="Disordered" evidence="1">
    <location>
        <begin position="538"/>
        <end position="561"/>
    </location>
</feature>
<organism evidence="2 3">
    <name type="scientific">Marinomonas fungiae</name>
    <dbReference type="NCBI Taxonomy" id="1137284"/>
    <lineage>
        <taxon>Bacteria</taxon>
        <taxon>Pseudomonadati</taxon>
        <taxon>Pseudomonadota</taxon>
        <taxon>Gammaproteobacteria</taxon>
        <taxon>Oceanospirillales</taxon>
        <taxon>Oceanospirillaceae</taxon>
        <taxon>Marinomonas</taxon>
    </lineage>
</organism>
<evidence type="ECO:0000313" key="3">
    <source>
        <dbReference type="Proteomes" id="UP000182769"/>
    </source>
</evidence>
<dbReference type="InterPro" id="IPR018247">
    <property type="entry name" value="EF_Hand_1_Ca_BS"/>
</dbReference>
<evidence type="ECO:0000256" key="1">
    <source>
        <dbReference type="SAM" id="MobiDB-lite"/>
    </source>
</evidence>
<name>A0A0K6IHH1_9GAMM</name>
<proteinExistence type="predicted"/>
<dbReference type="OrthoDB" id="480426at2"/>
<evidence type="ECO:0000313" key="2">
    <source>
        <dbReference type="EMBL" id="CUB02767.1"/>
    </source>
</evidence>
<dbReference type="EMBL" id="CYHG01000002">
    <property type="protein sequence ID" value="CUB02767.1"/>
    <property type="molecule type" value="Genomic_DNA"/>
</dbReference>
<keyword evidence="3" id="KW-1185">Reference proteome</keyword>
<reference evidence="3" key="1">
    <citation type="submission" date="2015-08" db="EMBL/GenBank/DDBJ databases">
        <authorList>
            <person name="Varghese N."/>
        </authorList>
    </citation>
    <scope>NUCLEOTIDE SEQUENCE [LARGE SCALE GENOMIC DNA]</scope>
    <source>
        <strain evidence="3">JCM 18476</strain>
    </source>
</reference>
<gene>
    <name evidence="2" type="ORF">Ga0061065_102104</name>
</gene>
<dbReference type="PROSITE" id="PS00018">
    <property type="entry name" value="EF_HAND_1"/>
    <property type="match status" value="1"/>
</dbReference>
<feature type="compositionally biased region" description="Polar residues" evidence="1">
    <location>
        <begin position="547"/>
        <end position="560"/>
    </location>
</feature>
<dbReference type="STRING" id="1137284.GCA_001418205_00609"/>
<accession>A0A0K6IHH1</accession>